<dbReference type="GO" id="GO:0014826">
    <property type="term" value="P:vein smooth muscle contraction"/>
    <property type="evidence" value="ECO:0007669"/>
    <property type="project" value="TreeGrafter"/>
</dbReference>
<dbReference type="GeneTree" id="ENSGT00950000183053"/>
<accession>A0A8B9D269</accession>
<evidence type="ECO:0000259" key="9">
    <source>
        <dbReference type="SMART" id="SM00272"/>
    </source>
</evidence>
<feature type="domain" description="Endothelin-like toxin" evidence="9">
    <location>
        <begin position="275"/>
        <end position="296"/>
    </location>
</feature>
<dbReference type="PRINTS" id="PR00365">
    <property type="entry name" value="ENDOTHELIN"/>
</dbReference>
<feature type="compositionally biased region" description="Low complexity" evidence="8">
    <location>
        <begin position="115"/>
        <end position="133"/>
    </location>
</feature>
<dbReference type="GO" id="GO:0005179">
    <property type="term" value="F:hormone activity"/>
    <property type="evidence" value="ECO:0007669"/>
    <property type="project" value="TreeGrafter"/>
</dbReference>
<name>A0A8B9D269_9AVES</name>
<evidence type="ECO:0000256" key="6">
    <source>
        <dbReference type="ARBA" id="ARBA00040197"/>
    </source>
</evidence>
<organism evidence="10 11">
    <name type="scientific">Anser brachyrhynchus</name>
    <name type="common">Pink-footed goose</name>
    <dbReference type="NCBI Taxonomy" id="132585"/>
    <lineage>
        <taxon>Eukaryota</taxon>
        <taxon>Metazoa</taxon>
        <taxon>Chordata</taxon>
        <taxon>Craniata</taxon>
        <taxon>Vertebrata</taxon>
        <taxon>Euteleostomi</taxon>
        <taxon>Archelosauria</taxon>
        <taxon>Archosauria</taxon>
        <taxon>Dinosauria</taxon>
        <taxon>Saurischia</taxon>
        <taxon>Theropoda</taxon>
        <taxon>Coelurosauria</taxon>
        <taxon>Aves</taxon>
        <taxon>Neognathae</taxon>
        <taxon>Galloanserae</taxon>
        <taxon>Anseriformes</taxon>
        <taxon>Anatidae</taxon>
        <taxon>Anserinae</taxon>
        <taxon>Anser</taxon>
    </lineage>
</organism>
<keyword evidence="11" id="KW-1185">Reference proteome</keyword>
<dbReference type="GO" id="GO:0031707">
    <property type="term" value="F:endothelin A receptor binding"/>
    <property type="evidence" value="ECO:0007669"/>
    <property type="project" value="TreeGrafter"/>
</dbReference>
<dbReference type="GO" id="GO:0006874">
    <property type="term" value="P:intracellular calcium ion homeostasis"/>
    <property type="evidence" value="ECO:0007669"/>
    <property type="project" value="TreeGrafter"/>
</dbReference>
<evidence type="ECO:0000256" key="7">
    <source>
        <dbReference type="ARBA" id="ARBA00046081"/>
    </source>
</evidence>
<dbReference type="GO" id="GO:0003100">
    <property type="term" value="P:regulation of systemic arterial blood pressure by endothelin"/>
    <property type="evidence" value="ECO:0007669"/>
    <property type="project" value="TreeGrafter"/>
</dbReference>
<keyword evidence="3" id="KW-0964">Secreted</keyword>
<dbReference type="InterPro" id="IPR001928">
    <property type="entry name" value="Endothln-like_toxin"/>
</dbReference>
<dbReference type="InterPro" id="IPR020475">
    <property type="entry name" value="Endothelin"/>
</dbReference>
<dbReference type="SMART" id="SM00272">
    <property type="entry name" value="END"/>
    <property type="match status" value="2"/>
</dbReference>
<dbReference type="Ensembl" id="ENSABRT00000037535.1">
    <property type="protein sequence ID" value="ENSABRP00000026837.1"/>
    <property type="gene ID" value="ENSABRG00000022391.1"/>
</dbReference>
<feature type="domain" description="Endothelin-like toxin" evidence="9">
    <location>
        <begin position="218"/>
        <end position="239"/>
    </location>
</feature>
<dbReference type="GO" id="GO:0005615">
    <property type="term" value="C:extracellular space"/>
    <property type="evidence" value="ECO:0007669"/>
    <property type="project" value="TreeGrafter"/>
</dbReference>
<feature type="region of interest" description="Disordered" evidence="8">
    <location>
        <begin position="115"/>
        <end position="142"/>
    </location>
</feature>
<feature type="compositionally biased region" description="Gly residues" evidence="8">
    <location>
        <begin position="1"/>
        <end position="10"/>
    </location>
</feature>
<sequence>MGPEGAGAGPSPGIRRDTSAMPRPPITAQYSPVWPNTAHYCPAQPSPAQPGAPRPALPPPRPHALKFAGDFLPGPALSRAARCRAVTNSGTTLSRDKIEPGLFTRSMGVRYKRAPGTAAPARRAGQPQAAACPRRQREPAPSVLRRLQPSPSVSFPLLFFFFFKKKGFSLSFAPAMDYSHVVLPLLFVLCPGLLLAAPGAEVGSARPPPAALHRRARRCSCSSLLDEECVYFCHLDIIWINTPEKTVPYGLGGPSRSRRSLKDMVPEMLTEASSRCQCANQKDKKCLNFCQTGKDLWAQSTVEKTLRHRNKGGNCIGPKCMNQQFVDSRKIKRLEAIGNSIKASFSIAKLKAELQKGWKLKHNRANKRQSIWESLKTS</sequence>
<keyword evidence="5" id="KW-0839">Vasoconstrictor</keyword>
<dbReference type="Proteomes" id="UP000694426">
    <property type="component" value="Unplaced"/>
</dbReference>
<reference evidence="10" key="2">
    <citation type="submission" date="2025-09" db="UniProtKB">
        <authorList>
            <consortium name="Ensembl"/>
        </authorList>
    </citation>
    <scope>IDENTIFICATION</scope>
</reference>
<feature type="region of interest" description="Disordered" evidence="8">
    <location>
        <begin position="41"/>
        <end position="60"/>
    </location>
</feature>
<evidence type="ECO:0000256" key="4">
    <source>
        <dbReference type="ARBA" id="ARBA00022858"/>
    </source>
</evidence>
<comment type="function">
    <text evidence="7">Endothelins are endothelium-derived vasoconstrictor peptides. Probable ligand for G-protein coupled receptors EDNRA and EDNRB which activates PTK2B, BCAR1, BCAR3 and, GTPases RAP1 and RHOA cascade in glomerular mesangial cells. Also binds the DEAR/FBXW7-AS1 receptor. Promotes mesenteric arterial wall remodeling via activation of ROCK signaling and subsequent colocalization of NFATC3 with F-actin filaments. NFATC3 then translocates to the nucleus where it subsequently promotes the transcription of the smooth muscle hypertrophy and differentiation marker ACTA2.</text>
</comment>
<feature type="compositionally biased region" description="Pro residues" evidence="8">
    <location>
        <begin position="44"/>
        <end position="60"/>
    </location>
</feature>
<evidence type="ECO:0000313" key="10">
    <source>
        <dbReference type="Ensembl" id="ENSABRP00000026837.1"/>
    </source>
</evidence>
<dbReference type="InterPro" id="IPR019764">
    <property type="entry name" value="Endothelin_toxin_CS"/>
</dbReference>
<evidence type="ECO:0000256" key="2">
    <source>
        <dbReference type="ARBA" id="ARBA00010959"/>
    </source>
</evidence>
<evidence type="ECO:0000256" key="3">
    <source>
        <dbReference type="ARBA" id="ARBA00022525"/>
    </source>
</evidence>
<dbReference type="PANTHER" id="PTHR13874:SF10">
    <property type="entry name" value="ENDOTHELIN-1"/>
    <property type="match status" value="1"/>
</dbReference>
<proteinExistence type="inferred from homology"/>
<evidence type="ECO:0000256" key="8">
    <source>
        <dbReference type="SAM" id="MobiDB-lite"/>
    </source>
</evidence>
<dbReference type="GO" id="GO:0031708">
    <property type="term" value="F:endothelin B receptor binding"/>
    <property type="evidence" value="ECO:0007669"/>
    <property type="project" value="TreeGrafter"/>
</dbReference>
<gene>
    <name evidence="10" type="primary">EDN1</name>
</gene>
<feature type="region of interest" description="Disordered" evidence="8">
    <location>
        <begin position="1"/>
        <end position="36"/>
    </location>
</feature>
<comment type="subcellular location">
    <subcellularLocation>
        <location evidence="1">Secreted</location>
    </subcellularLocation>
</comment>
<evidence type="ECO:0000256" key="1">
    <source>
        <dbReference type="ARBA" id="ARBA00004613"/>
    </source>
</evidence>
<evidence type="ECO:0000256" key="5">
    <source>
        <dbReference type="ARBA" id="ARBA00023322"/>
    </source>
</evidence>
<protein>
    <recommendedName>
        <fullName evidence="6">Endothelin-1</fullName>
    </recommendedName>
</protein>
<dbReference type="GO" id="GO:0019229">
    <property type="term" value="P:regulation of vasoconstriction"/>
    <property type="evidence" value="ECO:0007669"/>
    <property type="project" value="InterPro"/>
</dbReference>
<comment type="similarity">
    <text evidence="2">Belongs to the endothelin/sarafotoxin family.</text>
</comment>
<evidence type="ECO:0000313" key="11">
    <source>
        <dbReference type="Proteomes" id="UP000694426"/>
    </source>
</evidence>
<dbReference type="Pfam" id="PF00322">
    <property type="entry name" value="Endothelin"/>
    <property type="match status" value="1"/>
</dbReference>
<dbReference type="AlphaFoldDB" id="A0A8B9D269"/>
<keyword evidence="4" id="KW-0838">Vasoactive</keyword>
<dbReference type="PANTHER" id="PTHR13874">
    <property type="entry name" value="ENDOTHELIN"/>
    <property type="match status" value="1"/>
</dbReference>
<dbReference type="PROSITE" id="PS00270">
    <property type="entry name" value="ENDOTHELIN"/>
    <property type="match status" value="1"/>
</dbReference>
<reference evidence="10" key="1">
    <citation type="submission" date="2025-08" db="UniProtKB">
        <authorList>
            <consortium name="Ensembl"/>
        </authorList>
    </citation>
    <scope>IDENTIFICATION</scope>
</reference>